<keyword evidence="4" id="KW-1185">Reference proteome</keyword>
<protein>
    <submittedName>
        <fullName evidence="3">Glycosyl transferase</fullName>
    </submittedName>
</protein>
<dbReference type="Proteomes" id="UP000606172">
    <property type="component" value="Unassembled WGS sequence"/>
</dbReference>
<dbReference type="Pfam" id="PF01075">
    <property type="entry name" value="Glyco_transf_9"/>
    <property type="match status" value="1"/>
</dbReference>
<evidence type="ECO:0000313" key="3">
    <source>
        <dbReference type="EMBL" id="GII94500.1"/>
    </source>
</evidence>
<name>A0A919V6W6_9ACTN</name>
<dbReference type="Gene3D" id="3.40.50.2000">
    <property type="entry name" value="Glycogen Phosphorylase B"/>
    <property type="match status" value="2"/>
</dbReference>
<dbReference type="GO" id="GO:0009244">
    <property type="term" value="P:lipopolysaccharide core region biosynthetic process"/>
    <property type="evidence" value="ECO:0007669"/>
    <property type="project" value="TreeGrafter"/>
</dbReference>
<proteinExistence type="predicted"/>
<dbReference type="GO" id="GO:0005829">
    <property type="term" value="C:cytosol"/>
    <property type="evidence" value="ECO:0007669"/>
    <property type="project" value="TreeGrafter"/>
</dbReference>
<dbReference type="GO" id="GO:0008713">
    <property type="term" value="F:ADP-heptose-lipopolysaccharide heptosyltransferase activity"/>
    <property type="evidence" value="ECO:0007669"/>
    <property type="project" value="TreeGrafter"/>
</dbReference>
<dbReference type="PANTHER" id="PTHR30160">
    <property type="entry name" value="TETRAACYLDISACCHARIDE 4'-KINASE-RELATED"/>
    <property type="match status" value="1"/>
</dbReference>
<dbReference type="InterPro" id="IPR002201">
    <property type="entry name" value="Glyco_trans_9"/>
</dbReference>
<evidence type="ECO:0000256" key="2">
    <source>
        <dbReference type="ARBA" id="ARBA00022679"/>
    </source>
</evidence>
<accession>A0A919V6W6</accession>
<dbReference type="AlphaFoldDB" id="A0A919V6W6"/>
<dbReference type="PANTHER" id="PTHR30160:SF1">
    <property type="entry name" value="LIPOPOLYSACCHARIDE 1,2-N-ACETYLGLUCOSAMINETRANSFERASE-RELATED"/>
    <property type="match status" value="1"/>
</dbReference>
<evidence type="ECO:0000313" key="4">
    <source>
        <dbReference type="Proteomes" id="UP000606172"/>
    </source>
</evidence>
<dbReference type="CDD" id="cd03789">
    <property type="entry name" value="GT9_LPS_heptosyltransferase"/>
    <property type="match status" value="1"/>
</dbReference>
<dbReference type="EMBL" id="BOOW01000030">
    <property type="protein sequence ID" value="GII94500.1"/>
    <property type="molecule type" value="Genomic_DNA"/>
</dbReference>
<keyword evidence="2 3" id="KW-0808">Transferase</keyword>
<organism evidence="3 4">
    <name type="scientific">Sinosporangium siamense</name>
    <dbReference type="NCBI Taxonomy" id="1367973"/>
    <lineage>
        <taxon>Bacteria</taxon>
        <taxon>Bacillati</taxon>
        <taxon>Actinomycetota</taxon>
        <taxon>Actinomycetes</taxon>
        <taxon>Streptosporangiales</taxon>
        <taxon>Streptosporangiaceae</taxon>
        <taxon>Sinosporangium</taxon>
    </lineage>
</organism>
<sequence>MCPRGEADTRPAVLVLRALGLGDLLTAVPALRAVRRAFPSHRLVLAAPRALADLLPLIGGVDELLHLPRLGPIACERPEIAVNLHGAGPQSVDALISTRPTRLISHSHPSRPWITGPVWREETHEVNRWCALLDWHGVPADPQELALIPPPPWRSAGHVVIHPGAAYAARRWPAERFAEVATALHARYGTAILITGSSTEHHIGSSVADLAGLPRQCVMAGLTDLTTLAAIVGSASLVICGDTGVAHLASALGVPSVVLFGPVSPSRWGPPPGGPHRALWAGKQGDPHGKYIDEGLLRIDVEEVMAAASELMEPRCTALPRERRRRTSSGINRPA</sequence>
<gene>
    <name evidence="3" type="ORF">Ssi02_47310</name>
</gene>
<dbReference type="SUPFAM" id="SSF53756">
    <property type="entry name" value="UDP-Glycosyltransferase/glycogen phosphorylase"/>
    <property type="match status" value="1"/>
</dbReference>
<dbReference type="InterPro" id="IPR051199">
    <property type="entry name" value="LPS_LOS_Heptosyltrfase"/>
</dbReference>
<keyword evidence="1" id="KW-0328">Glycosyltransferase</keyword>
<reference evidence="3" key="1">
    <citation type="submission" date="2021-01" db="EMBL/GenBank/DDBJ databases">
        <title>Whole genome shotgun sequence of Sinosporangium siamense NBRC 109515.</title>
        <authorList>
            <person name="Komaki H."/>
            <person name="Tamura T."/>
        </authorList>
    </citation>
    <scope>NUCLEOTIDE SEQUENCE</scope>
    <source>
        <strain evidence="3">NBRC 109515</strain>
    </source>
</reference>
<comment type="caution">
    <text evidence="3">The sequence shown here is derived from an EMBL/GenBank/DDBJ whole genome shotgun (WGS) entry which is preliminary data.</text>
</comment>
<evidence type="ECO:0000256" key="1">
    <source>
        <dbReference type="ARBA" id="ARBA00022676"/>
    </source>
</evidence>